<sequence length="368" mass="40155">MTVLLASVATPALALDQLGIPMPEREDPRLEVVFESPRIWNGATIDPSSGEVFAVYPLLDGAGAQVTRLTGRESAEPYPDAAWNQWDESEPGRHFLHANALRIGPDGHLWVVDSGVAQGESRRTPGAGKLVEIDPASDQVINVHVVPDEVLHDESFINDIRFDGDFIYAADSGAPGILVFDRKAGEFSRVLDGHPLATSIRPIHAKGAPQLESDGSPAVVHADQLEVSPDGRYFYFQPVGGPMARIETRWLKDPALRAEADDHVEEWADTPSTGGTAIDAEGNIYVADTNARRILRFDPNGEHQQLIEDPRLISPDALWIDAEGWLWIPATQMSLLGTDDGQVPNSVEYPIQLLRMKIDAKPAPNDHG</sequence>
<keyword evidence="4" id="KW-1185">Reference proteome</keyword>
<dbReference type="KEGG" id="haa:A5892_02335"/>
<evidence type="ECO:0000313" key="3">
    <source>
        <dbReference type="EMBL" id="ANF56446.1"/>
    </source>
</evidence>
<gene>
    <name evidence="3" type="ORF">A5892_02335</name>
</gene>
<dbReference type="PANTHER" id="PTHR10009">
    <property type="entry name" value="PROTEIN YELLOW-RELATED"/>
    <property type="match status" value="1"/>
</dbReference>
<dbReference type="Gene3D" id="2.120.10.30">
    <property type="entry name" value="TolB, C-terminal domain"/>
    <property type="match status" value="1"/>
</dbReference>
<organism evidence="3 4">
    <name type="scientific">Halotalea alkalilenta</name>
    <dbReference type="NCBI Taxonomy" id="376489"/>
    <lineage>
        <taxon>Bacteria</taxon>
        <taxon>Pseudomonadati</taxon>
        <taxon>Pseudomonadota</taxon>
        <taxon>Gammaproteobacteria</taxon>
        <taxon>Oceanospirillales</taxon>
        <taxon>Halomonadaceae</taxon>
        <taxon>Halotalea</taxon>
    </lineage>
</organism>
<evidence type="ECO:0000256" key="2">
    <source>
        <dbReference type="ARBA" id="ARBA00022525"/>
    </source>
</evidence>
<dbReference type="Pfam" id="PF03022">
    <property type="entry name" value="MRJP"/>
    <property type="match status" value="1"/>
</dbReference>
<dbReference type="InterPro" id="IPR017996">
    <property type="entry name" value="MRJP/yellow-related"/>
</dbReference>
<dbReference type="PANTHER" id="PTHR10009:SF18">
    <property type="entry name" value="PROTEIN YELLOW-LIKE PROTEIN"/>
    <property type="match status" value="1"/>
</dbReference>
<comment type="subcellular location">
    <subcellularLocation>
        <location evidence="1">Secreted</location>
    </subcellularLocation>
</comment>
<dbReference type="AlphaFoldDB" id="A0A172YBF3"/>
<dbReference type="SUPFAM" id="SSF63829">
    <property type="entry name" value="Calcium-dependent phosphotriesterase"/>
    <property type="match status" value="1"/>
</dbReference>
<proteinExistence type="predicted"/>
<reference evidence="3 4" key="1">
    <citation type="submission" date="2016-04" db="EMBL/GenBank/DDBJ databases">
        <title>Complete Genome Sequence of Halotalea alkalilenta IHB B 13600.</title>
        <authorList>
            <person name="Swarnkar M.K."/>
            <person name="Sharma A."/>
            <person name="Kaushal K."/>
            <person name="Soni R."/>
            <person name="Rana S."/>
            <person name="Singh A.K."/>
            <person name="Gulati A."/>
        </authorList>
    </citation>
    <scope>NUCLEOTIDE SEQUENCE [LARGE SCALE GENOMIC DNA]</scope>
    <source>
        <strain evidence="3 4">IHB B 13600</strain>
    </source>
</reference>
<keyword evidence="2" id="KW-0964">Secreted</keyword>
<evidence type="ECO:0000256" key="1">
    <source>
        <dbReference type="ARBA" id="ARBA00004613"/>
    </source>
</evidence>
<accession>A0A172YBF3</accession>
<dbReference type="GO" id="GO:0005576">
    <property type="term" value="C:extracellular region"/>
    <property type="evidence" value="ECO:0007669"/>
    <property type="project" value="UniProtKB-SubCell"/>
</dbReference>
<dbReference type="EMBL" id="CP015243">
    <property type="protein sequence ID" value="ANF56446.1"/>
    <property type="molecule type" value="Genomic_DNA"/>
</dbReference>
<dbReference type="Proteomes" id="UP000077875">
    <property type="component" value="Chromosome"/>
</dbReference>
<protein>
    <recommendedName>
        <fullName evidence="5">Major royal jelly protein</fullName>
    </recommendedName>
</protein>
<evidence type="ECO:0008006" key="5">
    <source>
        <dbReference type="Google" id="ProtNLM"/>
    </source>
</evidence>
<evidence type="ECO:0000313" key="4">
    <source>
        <dbReference type="Proteomes" id="UP000077875"/>
    </source>
</evidence>
<dbReference type="STRING" id="376489.A5892_02335"/>
<dbReference type="InterPro" id="IPR011042">
    <property type="entry name" value="6-blade_b-propeller_TolB-like"/>
</dbReference>
<name>A0A172YBF3_9GAMM</name>